<dbReference type="EMBL" id="CP130318">
    <property type="protein sequence ID" value="WNQ09074.1"/>
    <property type="molecule type" value="Genomic_DNA"/>
</dbReference>
<feature type="region of interest" description="Disordered" evidence="1">
    <location>
        <begin position="97"/>
        <end position="132"/>
    </location>
</feature>
<gene>
    <name evidence="2" type="ORF">MJA45_15610</name>
</gene>
<accession>A0AA96RFK4</accession>
<name>A0AA96RFK4_9BACL</name>
<organism evidence="2 3">
    <name type="scientific">Paenibacillus aurantius</name>
    <dbReference type="NCBI Taxonomy" id="2918900"/>
    <lineage>
        <taxon>Bacteria</taxon>
        <taxon>Bacillati</taxon>
        <taxon>Bacillota</taxon>
        <taxon>Bacilli</taxon>
        <taxon>Bacillales</taxon>
        <taxon>Paenibacillaceae</taxon>
        <taxon>Paenibacillus</taxon>
    </lineage>
</organism>
<dbReference type="KEGG" id="paun:MJA45_15610"/>
<evidence type="ECO:0000313" key="3">
    <source>
        <dbReference type="Proteomes" id="UP001305702"/>
    </source>
</evidence>
<evidence type="ECO:0000256" key="1">
    <source>
        <dbReference type="SAM" id="MobiDB-lite"/>
    </source>
</evidence>
<keyword evidence="3" id="KW-1185">Reference proteome</keyword>
<evidence type="ECO:0008006" key="4">
    <source>
        <dbReference type="Google" id="ProtNLM"/>
    </source>
</evidence>
<reference evidence="2 3" key="1">
    <citation type="submission" date="2022-02" db="EMBL/GenBank/DDBJ databases">
        <title>Paenibacillus sp. MBLB1776 Whole Genome Shotgun Sequencing.</title>
        <authorList>
            <person name="Hwang C.Y."/>
            <person name="Cho E.-S."/>
            <person name="Seo M.-J."/>
        </authorList>
    </citation>
    <scope>NUCLEOTIDE SEQUENCE [LARGE SCALE GENOMIC DNA]</scope>
    <source>
        <strain evidence="2 3">MBLB1776</strain>
    </source>
</reference>
<protein>
    <recommendedName>
        <fullName evidence="4">IDEAL domain-containing protein</fullName>
    </recommendedName>
</protein>
<sequence>MREEQNRDWKAGDWVSGVSTLDEFFIGYLDSASEGQLWKVWVTQSDHESIVGERVEARSSKLKKLPETSALTAEDRRALMELALLTHDKEWFQALAEQQEQAASPAAAPSAGKRGNRPVNRLFGTIPPDTTY</sequence>
<dbReference type="Proteomes" id="UP001305702">
    <property type="component" value="Chromosome"/>
</dbReference>
<dbReference type="AlphaFoldDB" id="A0AA96RFK4"/>
<proteinExistence type="predicted"/>
<evidence type="ECO:0000313" key="2">
    <source>
        <dbReference type="EMBL" id="WNQ09074.1"/>
    </source>
</evidence>
<feature type="compositionally biased region" description="Low complexity" evidence="1">
    <location>
        <begin position="97"/>
        <end position="111"/>
    </location>
</feature>
<dbReference type="RefSeq" id="WP_315602841.1">
    <property type="nucleotide sequence ID" value="NZ_CP130318.1"/>
</dbReference>